<dbReference type="EMBL" id="PGGS01000629">
    <property type="protein sequence ID" value="PNH02571.1"/>
    <property type="molecule type" value="Genomic_DNA"/>
</dbReference>
<proteinExistence type="predicted"/>
<keyword evidence="1" id="KW-0812">Transmembrane</keyword>
<dbReference type="Proteomes" id="UP000236333">
    <property type="component" value="Unassembled WGS sequence"/>
</dbReference>
<name>A0A2J7ZQN3_9CHLO</name>
<dbReference type="AlphaFoldDB" id="A0A2J7ZQN3"/>
<evidence type="ECO:0000256" key="1">
    <source>
        <dbReference type="SAM" id="Phobius"/>
    </source>
</evidence>
<keyword evidence="1" id="KW-1133">Transmembrane helix</keyword>
<dbReference type="PANTHER" id="PTHR34965:SF1">
    <property type="entry name" value="OS07G0118300 PROTEIN"/>
    <property type="match status" value="1"/>
</dbReference>
<protein>
    <recommendedName>
        <fullName evidence="4">Transmembrane protein</fullName>
    </recommendedName>
</protein>
<accession>A0A2J7ZQN3</accession>
<organism evidence="2 3">
    <name type="scientific">Tetrabaena socialis</name>
    <dbReference type="NCBI Taxonomy" id="47790"/>
    <lineage>
        <taxon>Eukaryota</taxon>
        <taxon>Viridiplantae</taxon>
        <taxon>Chlorophyta</taxon>
        <taxon>core chlorophytes</taxon>
        <taxon>Chlorophyceae</taxon>
        <taxon>CS clade</taxon>
        <taxon>Chlamydomonadales</taxon>
        <taxon>Tetrabaenaceae</taxon>
        <taxon>Tetrabaena</taxon>
    </lineage>
</organism>
<evidence type="ECO:0000313" key="2">
    <source>
        <dbReference type="EMBL" id="PNH02571.1"/>
    </source>
</evidence>
<comment type="caution">
    <text evidence="2">The sequence shown here is derived from an EMBL/GenBank/DDBJ whole genome shotgun (WGS) entry which is preliminary data.</text>
</comment>
<keyword evidence="1" id="KW-0472">Membrane</keyword>
<gene>
    <name evidence="2" type="ORF">TSOC_011441</name>
</gene>
<dbReference type="OrthoDB" id="206313at2759"/>
<evidence type="ECO:0000313" key="3">
    <source>
        <dbReference type="Proteomes" id="UP000236333"/>
    </source>
</evidence>
<sequence>MAIVVGPPLSDKSACKLQLLRLYGVLWAACLVLVEAEWEGLMQWCRILEVWVARGLAQAFLAIMTLELVHSSGNSDFDKSVRLYRTVSGMCMLGCSGFYMFGGMLCLGTLRNARYKRLTERLRVAKDLESIEKQRDELSRLLAAYGNE</sequence>
<evidence type="ECO:0008006" key="4">
    <source>
        <dbReference type="Google" id="ProtNLM"/>
    </source>
</evidence>
<keyword evidence="3" id="KW-1185">Reference proteome</keyword>
<dbReference type="PANTHER" id="PTHR34965">
    <property type="entry name" value="OS07G0118300 PROTEIN"/>
    <property type="match status" value="1"/>
</dbReference>
<feature type="transmembrane region" description="Helical" evidence="1">
    <location>
        <begin position="86"/>
        <end position="107"/>
    </location>
</feature>
<reference evidence="2 3" key="1">
    <citation type="journal article" date="2017" name="Mol. Biol. Evol.">
        <title>The 4-celled Tetrabaena socialis nuclear genome reveals the essential components for genetic control of cell number at the origin of multicellularity in the volvocine lineage.</title>
        <authorList>
            <person name="Featherston J."/>
            <person name="Arakaki Y."/>
            <person name="Hanschen E.R."/>
            <person name="Ferris P.J."/>
            <person name="Michod R.E."/>
            <person name="Olson B.J.S.C."/>
            <person name="Nozaki H."/>
            <person name="Durand P.M."/>
        </authorList>
    </citation>
    <scope>NUCLEOTIDE SEQUENCE [LARGE SCALE GENOMIC DNA]</scope>
    <source>
        <strain evidence="2 3">NIES-571</strain>
    </source>
</reference>